<dbReference type="EMBL" id="JBFOLK010000009">
    <property type="protein sequence ID" value="KAL2484974.1"/>
    <property type="molecule type" value="Genomic_DNA"/>
</dbReference>
<comment type="caution">
    <text evidence="2">The sequence shown here is derived from an EMBL/GenBank/DDBJ whole genome shotgun (WGS) entry which is preliminary data.</text>
</comment>
<accession>A0ABD1RCN4</accession>
<name>A0ABD1RCN4_9LAMI</name>
<protein>
    <submittedName>
        <fullName evidence="2">Uncharacterized protein</fullName>
    </submittedName>
</protein>
<feature type="region of interest" description="Disordered" evidence="1">
    <location>
        <begin position="35"/>
        <end position="54"/>
    </location>
</feature>
<organism evidence="2 3">
    <name type="scientific">Abeliophyllum distichum</name>
    <dbReference type="NCBI Taxonomy" id="126358"/>
    <lineage>
        <taxon>Eukaryota</taxon>
        <taxon>Viridiplantae</taxon>
        <taxon>Streptophyta</taxon>
        <taxon>Embryophyta</taxon>
        <taxon>Tracheophyta</taxon>
        <taxon>Spermatophyta</taxon>
        <taxon>Magnoliopsida</taxon>
        <taxon>eudicotyledons</taxon>
        <taxon>Gunneridae</taxon>
        <taxon>Pentapetalae</taxon>
        <taxon>asterids</taxon>
        <taxon>lamiids</taxon>
        <taxon>Lamiales</taxon>
        <taxon>Oleaceae</taxon>
        <taxon>Forsythieae</taxon>
        <taxon>Abeliophyllum</taxon>
    </lineage>
</organism>
<dbReference type="Proteomes" id="UP001604336">
    <property type="component" value="Unassembled WGS sequence"/>
</dbReference>
<gene>
    <name evidence="2" type="ORF">Adt_29730</name>
</gene>
<evidence type="ECO:0000313" key="3">
    <source>
        <dbReference type="Proteomes" id="UP001604336"/>
    </source>
</evidence>
<evidence type="ECO:0000256" key="1">
    <source>
        <dbReference type="SAM" id="MobiDB-lite"/>
    </source>
</evidence>
<proteinExistence type="predicted"/>
<sequence>MSGHIRKTSNRKHRTSCFLGCFGISVMDDEEKKISTDGGIGGGGGGGKEKYGGQRISRSSKEIHALKKDKNLYATSDQLPAAAAAAGNNLNKVVAAEPDQVGRYKSSEVTTYNNGEQVILENVKSLGGENRTIRYDVSRPTRKQLPKSVSEKRIYGGESNENDAKFGSLVGISIIMDVQMVLFIEYEGLERRGGEPNRATLQKDMSVHANLCDRMVLPGCDRKVQIPRHNLNKYNHAIAWLCLMRSHGMAKNHSA</sequence>
<keyword evidence="3" id="KW-1185">Reference proteome</keyword>
<evidence type="ECO:0000313" key="2">
    <source>
        <dbReference type="EMBL" id="KAL2484974.1"/>
    </source>
</evidence>
<reference evidence="3" key="1">
    <citation type="submission" date="2024-07" db="EMBL/GenBank/DDBJ databases">
        <title>Two chromosome-level genome assemblies of Korean endemic species Abeliophyllum distichum and Forsythia ovata (Oleaceae).</title>
        <authorList>
            <person name="Jang H."/>
        </authorList>
    </citation>
    <scope>NUCLEOTIDE SEQUENCE [LARGE SCALE GENOMIC DNA]</scope>
</reference>
<dbReference type="AlphaFoldDB" id="A0ABD1RCN4"/>